<comment type="caution">
    <text evidence="7">The sequence shown here is derived from an EMBL/GenBank/DDBJ whole genome shotgun (WGS) entry which is preliminary data.</text>
</comment>
<keyword evidence="4" id="KW-0804">Transcription</keyword>
<dbReference type="SUPFAM" id="SSF52794">
    <property type="entry name" value="PTS system IIB component-like"/>
    <property type="match status" value="1"/>
</dbReference>
<evidence type="ECO:0000313" key="8">
    <source>
        <dbReference type="Proteomes" id="UP001239167"/>
    </source>
</evidence>
<sequence length="491" mass="57025">MVSIRQKKIIEYLCQASEYVSMKELAEKLKLTERTIYRELPDINKIFSKHDIMLTTVFSKGIKVKALPRDLIRLKSFLNDSVLHEIYPVSIREDMIMLRLLDEKFYTKAQVLAIDTKSSLKTVRNDLIRLKKSAPKYQIKIESKKGSGFFIKADEVLKRHLLVRLILNNLKVEDFFKYLADEYAASVTAKFIFRELEYKSYFKRIYRLLRSAVTACDIQITDRNFQEAIVMLAVLLRRNNLLSGKYSFTNDLMMYYDEQLFLNDFKKALEKEFSCVLRKKETEYFLWIASLYLKLDCSGKTEYDKVLLQNVSELISRAECELHQKLRSPALEKNLYNHLSMALNRIKKGIWTSNPYREDIKKNYKNIYEMTRKICDSVFSGESISDDEIAYIVLYFAAAVNDADSCVFRALVICTSGMGTSKLLVSRLKKEFPNILVKKTLPLIKLQEEALAQYDIIISTAPLQAGLSKAVTVSPLLTDEEVKLLRRIMGK</sequence>
<dbReference type="InterPro" id="IPR050661">
    <property type="entry name" value="BglG_antiterminators"/>
</dbReference>
<dbReference type="InterPro" id="IPR011608">
    <property type="entry name" value="PRD"/>
</dbReference>
<keyword evidence="2" id="KW-0677">Repeat</keyword>
<dbReference type="SUPFAM" id="SSF63520">
    <property type="entry name" value="PTS-regulatory domain, PRD"/>
    <property type="match status" value="1"/>
</dbReference>
<dbReference type="Proteomes" id="UP001239167">
    <property type="component" value="Unassembled WGS sequence"/>
</dbReference>
<dbReference type="EMBL" id="JAUSUE010000003">
    <property type="protein sequence ID" value="MDQ0202977.1"/>
    <property type="molecule type" value="Genomic_DNA"/>
</dbReference>
<dbReference type="InterPro" id="IPR036634">
    <property type="entry name" value="PRD_sf"/>
</dbReference>
<evidence type="ECO:0000256" key="3">
    <source>
        <dbReference type="ARBA" id="ARBA00023015"/>
    </source>
</evidence>
<dbReference type="PANTHER" id="PTHR30185">
    <property type="entry name" value="CRYPTIC BETA-GLUCOSIDE BGL OPERON ANTITERMINATOR"/>
    <property type="match status" value="1"/>
</dbReference>
<dbReference type="InterPro" id="IPR013196">
    <property type="entry name" value="HTH_11"/>
</dbReference>
<evidence type="ECO:0000256" key="2">
    <source>
        <dbReference type="ARBA" id="ARBA00022737"/>
    </source>
</evidence>
<organism evidence="7 8">
    <name type="scientific">Pectinatus haikarae</name>
    <dbReference type="NCBI Taxonomy" id="349096"/>
    <lineage>
        <taxon>Bacteria</taxon>
        <taxon>Bacillati</taxon>
        <taxon>Bacillota</taxon>
        <taxon>Negativicutes</taxon>
        <taxon>Selenomonadales</taxon>
        <taxon>Selenomonadaceae</taxon>
        <taxon>Pectinatus</taxon>
    </lineage>
</organism>
<dbReference type="PROSITE" id="PS51372">
    <property type="entry name" value="PRD_2"/>
    <property type="match status" value="1"/>
</dbReference>
<dbReference type="Pfam" id="PF08279">
    <property type="entry name" value="HTH_11"/>
    <property type="match status" value="1"/>
</dbReference>
<evidence type="ECO:0000259" key="6">
    <source>
        <dbReference type="PROSITE" id="PS51372"/>
    </source>
</evidence>
<feature type="domain" description="PRD" evidence="6">
    <location>
        <begin position="302"/>
        <end position="406"/>
    </location>
</feature>
<dbReference type="PROSITE" id="PS51099">
    <property type="entry name" value="PTS_EIIB_TYPE_2"/>
    <property type="match status" value="1"/>
</dbReference>
<keyword evidence="3" id="KW-0805">Transcription regulation</keyword>
<feature type="domain" description="PTS EIIB type-2" evidence="5">
    <location>
        <begin position="408"/>
        <end position="491"/>
    </location>
</feature>
<protein>
    <submittedName>
        <fullName evidence="7">Mannitol operon transcriptional antiterminator</fullName>
    </submittedName>
</protein>
<dbReference type="InterPro" id="IPR013011">
    <property type="entry name" value="PTS_EIIB_2"/>
</dbReference>
<reference evidence="7 8" key="1">
    <citation type="submission" date="2023-07" db="EMBL/GenBank/DDBJ databases">
        <title>Genomic Encyclopedia of Type Strains, Phase IV (KMG-IV): sequencing the most valuable type-strain genomes for metagenomic binning, comparative biology and taxonomic classification.</title>
        <authorList>
            <person name="Goeker M."/>
        </authorList>
    </citation>
    <scope>NUCLEOTIDE SEQUENCE [LARGE SCALE GENOMIC DNA]</scope>
    <source>
        <strain evidence="7 8">DSM 16980</strain>
    </source>
</reference>
<dbReference type="RefSeq" id="WP_196605770.1">
    <property type="nucleotide sequence ID" value="NZ_CP116940.1"/>
</dbReference>
<keyword evidence="1" id="KW-0808">Transferase</keyword>
<dbReference type="Gene3D" id="1.10.10.10">
    <property type="entry name" value="Winged helix-like DNA-binding domain superfamily/Winged helix DNA-binding domain"/>
    <property type="match status" value="1"/>
</dbReference>
<evidence type="ECO:0000313" key="7">
    <source>
        <dbReference type="EMBL" id="MDQ0202977.1"/>
    </source>
</evidence>
<dbReference type="InterPro" id="IPR036388">
    <property type="entry name" value="WH-like_DNA-bd_sf"/>
</dbReference>
<keyword evidence="8" id="KW-1185">Reference proteome</keyword>
<dbReference type="Pfam" id="PF00874">
    <property type="entry name" value="PRD"/>
    <property type="match status" value="1"/>
</dbReference>
<dbReference type="InterPro" id="IPR036095">
    <property type="entry name" value="PTS_EIIB-like_sf"/>
</dbReference>
<accession>A0ABT9Y6X8</accession>
<evidence type="ECO:0000256" key="4">
    <source>
        <dbReference type="ARBA" id="ARBA00023163"/>
    </source>
</evidence>
<evidence type="ECO:0000256" key="1">
    <source>
        <dbReference type="ARBA" id="ARBA00022679"/>
    </source>
</evidence>
<name>A0ABT9Y6X8_9FIRM</name>
<evidence type="ECO:0000259" key="5">
    <source>
        <dbReference type="PROSITE" id="PS51099"/>
    </source>
</evidence>
<dbReference type="Gene3D" id="1.10.1790.10">
    <property type="entry name" value="PRD domain"/>
    <property type="match status" value="1"/>
</dbReference>
<dbReference type="Gene3D" id="3.40.50.2300">
    <property type="match status" value="1"/>
</dbReference>
<dbReference type="CDD" id="cd05568">
    <property type="entry name" value="PTS_IIB_bgl_like"/>
    <property type="match status" value="1"/>
</dbReference>
<gene>
    <name evidence="7" type="ORF">J2S01_000673</name>
</gene>
<dbReference type="PANTHER" id="PTHR30185:SF18">
    <property type="entry name" value="TRANSCRIPTIONAL REGULATOR MTLR"/>
    <property type="match status" value="1"/>
</dbReference>
<proteinExistence type="predicted"/>